<gene>
    <name evidence="1" type="ORF">QWY81_15855</name>
</gene>
<protein>
    <recommendedName>
        <fullName evidence="3">Lipoprotein</fullName>
    </recommendedName>
</protein>
<proteinExistence type="predicted"/>
<dbReference type="Proteomes" id="UP001228636">
    <property type="component" value="Unassembled WGS sequence"/>
</dbReference>
<accession>A0AAJ1R0I5</accession>
<sequence>MKLISKILIIALLTIVVGCSEKESKGRFNFPMIKSKIALTKEQTTKFDKIATAYTAQAKQAWIDAKGDRDAALAAQKIIFAEQDAKIKEILDEKQYVTYFKEVNIERSGREKHNMALIKNELDLDSLQSVKYDLANETFFTVLRENHDNYHGKLDVYVQYHKEIDVSRRVAFKKMMTEEQFDTYLKLIDKYKVGKIEE</sequence>
<evidence type="ECO:0000313" key="1">
    <source>
        <dbReference type="EMBL" id="MDN3620941.1"/>
    </source>
</evidence>
<comment type="caution">
    <text evidence="1">The sequence shown here is derived from an EMBL/GenBank/DDBJ whole genome shotgun (WGS) entry which is preliminary data.</text>
</comment>
<dbReference type="AlphaFoldDB" id="A0AAJ1R0I5"/>
<name>A0AAJ1R0I5_9FLAO</name>
<dbReference type="RefSeq" id="WP_261972297.1">
    <property type="nucleotide sequence ID" value="NZ_CP103460.1"/>
</dbReference>
<organism evidence="1 2">
    <name type="scientific">Polaribacter sejongensis</name>
    <dbReference type="NCBI Taxonomy" id="985043"/>
    <lineage>
        <taxon>Bacteria</taxon>
        <taxon>Pseudomonadati</taxon>
        <taxon>Bacteroidota</taxon>
        <taxon>Flavobacteriia</taxon>
        <taxon>Flavobacteriales</taxon>
        <taxon>Flavobacteriaceae</taxon>
    </lineage>
</organism>
<dbReference type="PROSITE" id="PS51257">
    <property type="entry name" value="PROKAR_LIPOPROTEIN"/>
    <property type="match status" value="1"/>
</dbReference>
<reference evidence="1 2" key="1">
    <citation type="journal article" date="2014" name="Int. J. Syst. Evol. Microbiol.">
        <title>Complete genome sequence of Corynebacterium casei LMG S-19264T (=DSM 44701T), isolated from a smear-ripened cheese.</title>
        <authorList>
            <consortium name="US DOE Joint Genome Institute (JGI-PGF)"/>
            <person name="Walter F."/>
            <person name="Albersmeier A."/>
            <person name="Kalinowski J."/>
            <person name="Ruckert C."/>
        </authorList>
    </citation>
    <scope>NUCLEOTIDE SEQUENCE [LARGE SCALE GENOMIC DNA]</scope>
    <source>
        <strain evidence="1 2">CECT 8670</strain>
    </source>
</reference>
<evidence type="ECO:0000313" key="2">
    <source>
        <dbReference type="Proteomes" id="UP001228636"/>
    </source>
</evidence>
<dbReference type="EMBL" id="JAUFQH010000016">
    <property type="protein sequence ID" value="MDN3620941.1"/>
    <property type="molecule type" value="Genomic_DNA"/>
</dbReference>
<evidence type="ECO:0008006" key="3">
    <source>
        <dbReference type="Google" id="ProtNLM"/>
    </source>
</evidence>